<keyword evidence="6" id="KW-0067">ATP-binding</keyword>
<dbReference type="GO" id="GO:0005524">
    <property type="term" value="F:ATP binding"/>
    <property type="evidence" value="ECO:0007669"/>
    <property type="project" value="UniProtKB-KW"/>
</dbReference>
<evidence type="ECO:0000313" key="11">
    <source>
        <dbReference type="EMBL" id="KAF2114138.1"/>
    </source>
</evidence>
<dbReference type="CDD" id="cd13994">
    <property type="entry name" value="STKc_HAL4_like"/>
    <property type="match status" value="1"/>
</dbReference>
<keyword evidence="4" id="KW-0547">Nucleotide-binding</keyword>
<feature type="compositionally biased region" description="Low complexity" evidence="9">
    <location>
        <begin position="181"/>
        <end position="201"/>
    </location>
</feature>
<dbReference type="EC" id="2.7.11.1" evidence="1"/>
<dbReference type="OrthoDB" id="4062651at2759"/>
<dbReference type="PANTHER" id="PTHR43895:SF32">
    <property type="entry name" value="SERINE_THREONINE-PROTEIN KINASE CHK1"/>
    <property type="match status" value="1"/>
</dbReference>
<keyword evidence="3" id="KW-0808">Transferase</keyword>
<dbReference type="PROSITE" id="PS00108">
    <property type="entry name" value="PROTEIN_KINASE_ST"/>
    <property type="match status" value="1"/>
</dbReference>
<evidence type="ECO:0000256" key="9">
    <source>
        <dbReference type="SAM" id="MobiDB-lite"/>
    </source>
</evidence>
<organism evidence="11 12">
    <name type="scientific">Lophiotrema nucula</name>
    <dbReference type="NCBI Taxonomy" id="690887"/>
    <lineage>
        <taxon>Eukaryota</taxon>
        <taxon>Fungi</taxon>
        <taxon>Dikarya</taxon>
        <taxon>Ascomycota</taxon>
        <taxon>Pezizomycotina</taxon>
        <taxon>Dothideomycetes</taxon>
        <taxon>Pleosporomycetidae</taxon>
        <taxon>Pleosporales</taxon>
        <taxon>Lophiotremataceae</taxon>
        <taxon>Lophiotrema</taxon>
    </lineage>
</organism>
<dbReference type="SUPFAM" id="SSF56112">
    <property type="entry name" value="Protein kinase-like (PK-like)"/>
    <property type="match status" value="1"/>
</dbReference>
<protein>
    <recommendedName>
        <fullName evidence="1">non-specific serine/threonine protein kinase</fullName>
        <ecNumber evidence="1">2.7.11.1</ecNumber>
    </recommendedName>
</protein>
<reference evidence="11" key="1">
    <citation type="journal article" date="2020" name="Stud. Mycol.">
        <title>101 Dothideomycetes genomes: a test case for predicting lifestyles and emergence of pathogens.</title>
        <authorList>
            <person name="Haridas S."/>
            <person name="Albert R."/>
            <person name="Binder M."/>
            <person name="Bloem J."/>
            <person name="Labutti K."/>
            <person name="Salamov A."/>
            <person name="Andreopoulos B."/>
            <person name="Baker S."/>
            <person name="Barry K."/>
            <person name="Bills G."/>
            <person name="Bluhm B."/>
            <person name="Cannon C."/>
            <person name="Castanera R."/>
            <person name="Culley D."/>
            <person name="Daum C."/>
            <person name="Ezra D."/>
            <person name="Gonzalez J."/>
            <person name="Henrissat B."/>
            <person name="Kuo A."/>
            <person name="Liang C."/>
            <person name="Lipzen A."/>
            <person name="Lutzoni F."/>
            <person name="Magnuson J."/>
            <person name="Mondo S."/>
            <person name="Nolan M."/>
            <person name="Ohm R."/>
            <person name="Pangilinan J."/>
            <person name="Park H.-J."/>
            <person name="Ramirez L."/>
            <person name="Alfaro M."/>
            <person name="Sun H."/>
            <person name="Tritt A."/>
            <person name="Yoshinaga Y."/>
            <person name="Zwiers L.-H."/>
            <person name="Turgeon B."/>
            <person name="Goodwin S."/>
            <person name="Spatafora J."/>
            <person name="Crous P."/>
            <person name="Grigoriev I."/>
        </authorList>
    </citation>
    <scope>NUCLEOTIDE SEQUENCE</scope>
    <source>
        <strain evidence="11">CBS 627.86</strain>
    </source>
</reference>
<feature type="region of interest" description="Disordered" evidence="9">
    <location>
        <begin position="1"/>
        <end position="256"/>
    </location>
</feature>
<keyword evidence="2" id="KW-0723">Serine/threonine-protein kinase</keyword>
<evidence type="ECO:0000256" key="3">
    <source>
        <dbReference type="ARBA" id="ARBA00022679"/>
    </source>
</evidence>
<evidence type="ECO:0000256" key="6">
    <source>
        <dbReference type="ARBA" id="ARBA00022840"/>
    </source>
</evidence>
<evidence type="ECO:0000256" key="2">
    <source>
        <dbReference type="ARBA" id="ARBA00022527"/>
    </source>
</evidence>
<dbReference type="Pfam" id="PF00069">
    <property type="entry name" value="Pkinase"/>
    <property type="match status" value="1"/>
</dbReference>
<dbReference type="PANTHER" id="PTHR43895">
    <property type="entry name" value="CALCIUM/CALMODULIN-DEPENDENT PROTEIN KINASE KINASE-RELATED"/>
    <property type="match status" value="1"/>
</dbReference>
<feature type="compositionally biased region" description="Polar residues" evidence="9">
    <location>
        <begin position="91"/>
        <end position="104"/>
    </location>
</feature>
<evidence type="ECO:0000256" key="8">
    <source>
        <dbReference type="ARBA" id="ARBA00048679"/>
    </source>
</evidence>
<evidence type="ECO:0000256" key="5">
    <source>
        <dbReference type="ARBA" id="ARBA00022777"/>
    </source>
</evidence>
<sequence>MASTADADYVLRRDSRVVECQVPIPEEDESTETASEPAEPITPTSDTAPASHPFRHDGPDESHFMTPKYSMLDDTPATPATAAAPPTPVTRTKSNNKLTVQPEQATPAPEKPGLGKRVGSFMRNKLHRQPSANNVHNASNPPTERVYVKTGVDGPKEVSSPAINIPRTTRRFSTFSLSARSTPKSSHGHSPPSSASPTSTISEDKDFSMDPRRPRHKHSSSSTAISSMNKGPGIKWASKESTKRPTPFSRRRSASTEIVPKLRDDNKTVGLIDTFSKPAAEGVGLKSRRLSLSLPDEFVVDTCELNKEFKDTSAIPGRRGVKCGNGATAEVRVMARKGGNKEDLVAVKVFRAKEKDENEDDYVKKIKSEFSIAKSLHHPNIVDTLRLCTHKGRWIHVMEYCNLGELYSLVERRLFAGNGEGYYSADDRLCFFKQLIRGVDYLHSHGVAHRDIKLENLLLDKEGHLKITDFGVAEVFSGEHPGLRGAAGECGKNMGEIRLSNPGICGSLPYIAPEVLEKKNSYDPRGLDVWSCAVVYLTMTFGGSPWEAAKPDFKYYARFKRGWDEWIPNHPEGEITDTEDGFPNCGNLFKVIQPPALKRLLLKMLHPIPEQRITISQVLSSSYLKSINCCCPETYEDQKCCIDATKASSKQTAQLAKTKRFLHHHIPPAPENKALKFVQHRFDMGDGW</sequence>
<feature type="domain" description="Protein kinase" evidence="10">
    <location>
        <begin position="317"/>
        <end position="624"/>
    </location>
</feature>
<dbReference type="Proteomes" id="UP000799770">
    <property type="component" value="Unassembled WGS sequence"/>
</dbReference>
<evidence type="ECO:0000256" key="4">
    <source>
        <dbReference type="ARBA" id="ARBA00022741"/>
    </source>
</evidence>
<keyword evidence="12" id="KW-1185">Reference proteome</keyword>
<dbReference type="AlphaFoldDB" id="A0A6A5Z6W6"/>
<comment type="catalytic activity">
    <reaction evidence="7">
        <text>L-threonyl-[protein] + ATP = O-phospho-L-threonyl-[protein] + ADP + H(+)</text>
        <dbReference type="Rhea" id="RHEA:46608"/>
        <dbReference type="Rhea" id="RHEA-COMP:11060"/>
        <dbReference type="Rhea" id="RHEA-COMP:11605"/>
        <dbReference type="ChEBI" id="CHEBI:15378"/>
        <dbReference type="ChEBI" id="CHEBI:30013"/>
        <dbReference type="ChEBI" id="CHEBI:30616"/>
        <dbReference type="ChEBI" id="CHEBI:61977"/>
        <dbReference type="ChEBI" id="CHEBI:456216"/>
        <dbReference type="EC" id="2.7.11.1"/>
    </reaction>
</comment>
<dbReference type="PROSITE" id="PS50011">
    <property type="entry name" value="PROTEIN_KINASE_DOM"/>
    <property type="match status" value="1"/>
</dbReference>
<evidence type="ECO:0000256" key="7">
    <source>
        <dbReference type="ARBA" id="ARBA00047899"/>
    </source>
</evidence>
<feature type="compositionally biased region" description="Basic and acidic residues" evidence="9">
    <location>
        <begin position="54"/>
        <end position="63"/>
    </location>
</feature>
<feature type="compositionally biased region" description="Polar residues" evidence="9">
    <location>
        <begin position="130"/>
        <end position="142"/>
    </location>
</feature>
<feature type="compositionally biased region" description="Basic and acidic residues" evidence="9">
    <location>
        <begin position="202"/>
        <end position="212"/>
    </location>
</feature>
<evidence type="ECO:0000256" key="1">
    <source>
        <dbReference type="ARBA" id="ARBA00012513"/>
    </source>
</evidence>
<comment type="catalytic activity">
    <reaction evidence="8">
        <text>L-seryl-[protein] + ATP = O-phospho-L-seryl-[protein] + ADP + H(+)</text>
        <dbReference type="Rhea" id="RHEA:17989"/>
        <dbReference type="Rhea" id="RHEA-COMP:9863"/>
        <dbReference type="Rhea" id="RHEA-COMP:11604"/>
        <dbReference type="ChEBI" id="CHEBI:15378"/>
        <dbReference type="ChEBI" id="CHEBI:29999"/>
        <dbReference type="ChEBI" id="CHEBI:30616"/>
        <dbReference type="ChEBI" id="CHEBI:83421"/>
        <dbReference type="ChEBI" id="CHEBI:456216"/>
        <dbReference type="EC" id="2.7.11.1"/>
    </reaction>
</comment>
<dbReference type="GO" id="GO:0007165">
    <property type="term" value="P:signal transduction"/>
    <property type="evidence" value="ECO:0007669"/>
    <property type="project" value="TreeGrafter"/>
</dbReference>
<keyword evidence="5 11" id="KW-0418">Kinase</keyword>
<evidence type="ECO:0000313" key="12">
    <source>
        <dbReference type="Proteomes" id="UP000799770"/>
    </source>
</evidence>
<dbReference type="GO" id="GO:0004674">
    <property type="term" value="F:protein serine/threonine kinase activity"/>
    <property type="evidence" value="ECO:0007669"/>
    <property type="project" value="UniProtKB-KW"/>
</dbReference>
<feature type="compositionally biased region" description="Low complexity" evidence="9">
    <location>
        <begin position="75"/>
        <end position="84"/>
    </location>
</feature>
<dbReference type="InterPro" id="IPR000719">
    <property type="entry name" value="Prot_kinase_dom"/>
</dbReference>
<accession>A0A6A5Z6W6</accession>
<name>A0A6A5Z6W6_9PLEO</name>
<feature type="compositionally biased region" description="Polar residues" evidence="9">
    <location>
        <begin position="171"/>
        <end position="180"/>
    </location>
</feature>
<dbReference type="InterPro" id="IPR011009">
    <property type="entry name" value="Kinase-like_dom_sf"/>
</dbReference>
<dbReference type="EMBL" id="ML977326">
    <property type="protein sequence ID" value="KAF2114138.1"/>
    <property type="molecule type" value="Genomic_DNA"/>
</dbReference>
<dbReference type="InterPro" id="IPR008271">
    <property type="entry name" value="Ser/Thr_kinase_AS"/>
</dbReference>
<proteinExistence type="predicted"/>
<dbReference type="SMART" id="SM00220">
    <property type="entry name" value="S_TKc"/>
    <property type="match status" value="1"/>
</dbReference>
<dbReference type="Gene3D" id="1.10.510.10">
    <property type="entry name" value="Transferase(Phosphotransferase) domain 1"/>
    <property type="match status" value="1"/>
</dbReference>
<gene>
    <name evidence="11" type="ORF">BDV96DRAFT_548208</name>
</gene>
<evidence type="ECO:0000259" key="10">
    <source>
        <dbReference type="PROSITE" id="PS50011"/>
    </source>
</evidence>